<keyword evidence="2" id="KW-1185">Reference proteome</keyword>
<proteinExistence type="predicted"/>
<gene>
    <name evidence="1" type="ORF">RPERSI_LOCUS32091</name>
</gene>
<organism evidence="1 2">
    <name type="scientific">Racocetra persica</name>
    <dbReference type="NCBI Taxonomy" id="160502"/>
    <lineage>
        <taxon>Eukaryota</taxon>
        <taxon>Fungi</taxon>
        <taxon>Fungi incertae sedis</taxon>
        <taxon>Mucoromycota</taxon>
        <taxon>Glomeromycotina</taxon>
        <taxon>Glomeromycetes</taxon>
        <taxon>Diversisporales</taxon>
        <taxon>Gigasporaceae</taxon>
        <taxon>Racocetra</taxon>
    </lineage>
</organism>
<reference evidence="1" key="1">
    <citation type="submission" date="2021-06" db="EMBL/GenBank/DDBJ databases">
        <authorList>
            <person name="Kallberg Y."/>
            <person name="Tangrot J."/>
            <person name="Rosling A."/>
        </authorList>
    </citation>
    <scope>NUCLEOTIDE SEQUENCE</scope>
    <source>
        <strain evidence="1">MA461A</strain>
    </source>
</reference>
<dbReference type="Proteomes" id="UP000789920">
    <property type="component" value="Unassembled WGS sequence"/>
</dbReference>
<evidence type="ECO:0000313" key="2">
    <source>
        <dbReference type="Proteomes" id="UP000789920"/>
    </source>
</evidence>
<feature type="non-terminal residue" evidence="1">
    <location>
        <position position="1"/>
    </location>
</feature>
<accession>A0ACA9SJX0</accession>
<protein>
    <submittedName>
        <fullName evidence="1">14459_t:CDS:1</fullName>
    </submittedName>
</protein>
<feature type="non-terminal residue" evidence="1">
    <location>
        <position position="61"/>
    </location>
</feature>
<sequence>HELQTALSLVKNREFIHYKCAAHILNIAIKHSMQLETTIIKKVRDFVEYLKLKLDIDTHWN</sequence>
<dbReference type="EMBL" id="CAJVQC010132295">
    <property type="protein sequence ID" value="CAG8841929.1"/>
    <property type="molecule type" value="Genomic_DNA"/>
</dbReference>
<evidence type="ECO:0000313" key="1">
    <source>
        <dbReference type="EMBL" id="CAG8841929.1"/>
    </source>
</evidence>
<comment type="caution">
    <text evidence="1">The sequence shown here is derived from an EMBL/GenBank/DDBJ whole genome shotgun (WGS) entry which is preliminary data.</text>
</comment>
<name>A0ACA9SJX0_9GLOM</name>